<protein>
    <recommendedName>
        <fullName evidence="2">DUF6785 domain-containing protein</fullName>
    </recommendedName>
</protein>
<keyword evidence="1" id="KW-0812">Transmembrane</keyword>
<gene>
    <name evidence="3" type="ORF">METZ01_LOCUS356678</name>
</gene>
<keyword evidence="1" id="KW-1133">Transmembrane helix</keyword>
<evidence type="ECO:0000313" key="3">
    <source>
        <dbReference type="EMBL" id="SVD03824.1"/>
    </source>
</evidence>
<dbReference type="Pfam" id="PF20581">
    <property type="entry name" value="DUF6785"/>
    <property type="match status" value="1"/>
</dbReference>
<organism evidence="3">
    <name type="scientific">marine metagenome</name>
    <dbReference type="NCBI Taxonomy" id="408172"/>
    <lineage>
        <taxon>unclassified sequences</taxon>
        <taxon>metagenomes</taxon>
        <taxon>ecological metagenomes</taxon>
    </lineage>
</organism>
<accession>A0A382S1L3</accession>
<reference evidence="3" key="1">
    <citation type="submission" date="2018-05" db="EMBL/GenBank/DDBJ databases">
        <authorList>
            <person name="Lanie J.A."/>
            <person name="Ng W.-L."/>
            <person name="Kazmierczak K.M."/>
            <person name="Andrzejewski T.M."/>
            <person name="Davidsen T.M."/>
            <person name="Wayne K.J."/>
            <person name="Tettelin H."/>
            <person name="Glass J.I."/>
            <person name="Rusch D."/>
            <person name="Podicherti R."/>
            <person name="Tsui H.-C.T."/>
            <person name="Winkler M.E."/>
        </authorList>
    </citation>
    <scope>NUCLEOTIDE SEQUENCE</scope>
</reference>
<feature type="domain" description="DUF6785" evidence="2">
    <location>
        <begin position="19"/>
        <end position="68"/>
    </location>
</feature>
<dbReference type="InterPro" id="IPR046712">
    <property type="entry name" value="DUF6785"/>
</dbReference>
<name>A0A382S1L3_9ZZZZ</name>
<feature type="transmembrane region" description="Helical" evidence="1">
    <location>
        <begin position="20"/>
        <end position="40"/>
    </location>
</feature>
<evidence type="ECO:0000256" key="1">
    <source>
        <dbReference type="SAM" id="Phobius"/>
    </source>
</evidence>
<dbReference type="AlphaFoldDB" id="A0A382S1L3"/>
<feature type="non-terminal residue" evidence="3">
    <location>
        <position position="1"/>
    </location>
</feature>
<sequence>VAYSDTFIRGSYLALDFGSPAALFSLFVITILLNPIAGLLNRRWFLTTEELAMVYIMAPFATSIPSMGPTA</sequence>
<keyword evidence="1" id="KW-0472">Membrane</keyword>
<dbReference type="EMBL" id="UINC01125765">
    <property type="protein sequence ID" value="SVD03824.1"/>
    <property type="molecule type" value="Genomic_DNA"/>
</dbReference>
<evidence type="ECO:0000259" key="2">
    <source>
        <dbReference type="Pfam" id="PF20581"/>
    </source>
</evidence>
<proteinExistence type="predicted"/>